<keyword evidence="1 2" id="KW-0690">Ribosome biogenesis</keyword>
<evidence type="ECO:0000313" key="5">
    <source>
        <dbReference type="Proteomes" id="UP000248557"/>
    </source>
</evidence>
<dbReference type="OMA" id="NERCHIL"/>
<comment type="function">
    <text evidence="2">Probably involved in the biogenesis of the ribosome.</text>
</comment>
<evidence type="ECO:0000313" key="4">
    <source>
        <dbReference type="EMBL" id="RAP02675.1"/>
    </source>
</evidence>
<dbReference type="EMBL" id="NGJK01000079">
    <property type="protein sequence ID" value="RAP02675.1"/>
    <property type="molecule type" value="Genomic_DNA"/>
</dbReference>
<gene>
    <name evidence="4" type="ORF">CA615_06240</name>
</gene>
<feature type="domain" description="Brix" evidence="3">
    <location>
        <begin position="7"/>
        <end position="172"/>
    </location>
</feature>
<evidence type="ECO:0000256" key="2">
    <source>
        <dbReference type="HAMAP-Rule" id="MF_00699"/>
    </source>
</evidence>
<protein>
    <recommendedName>
        <fullName evidence="2">Probable Brix domain-containing ribosomal biogenesis protein</fullName>
    </recommendedName>
</protein>
<name>A0A328Q2Z2_9EURY</name>
<evidence type="ECO:0000259" key="3">
    <source>
        <dbReference type="PROSITE" id="PS50833"/>
    </source>
</evidence>
<dbReference type="SMART" id="SM00879">
    <property type="entry name" value="Brix"/>
    <property type="match status" value="1"/>
</dbReference>
<dbReference type="HAMAP" id="MF_00699">
    <property type="entry name" value="BriX"/>
    <property type="match status" value="1"/>
</dbReference>
<proteinExistence type="inferred from homology"/>
<dbReference type="InterPro" id="IPR023548">
    <property type="entry name" value="Brix_dom_Rbsml_bgen_prot"/>
</dbReference>
<dbReference type="GO" id="GO:0019843">
    <property type="term" value="F:rRNA binding"/>
    <property type="evidence" value="ECO:0007669"/>
    <property type="project" value="InterPro"/>
</dbReference>
<dbReference type="GeneID" id="25392685"/>
<dbReference type="GO" id="GO:0006364">
    <property type="term" value="P:rRNA processing"/>
    <property type="evidence" value="ECO:0007669"/>
    <property type="project" value="InterPro"/>
</dbReference>
<dbReference type="AlphaFoldDB" id="A0A328Q2Z2"/>
<sequence>MIFTISSNLIITTSRKPSQITRRFAQFLKHYFNATYINRGKTSFNKIKNQVPDESKLVIINETKGNPSSINVYDIGIDSENPLYSLYVNVSLPQEKCNINVDNGNIIVLSKTKSLNEITSRFISFKPEKKVKTNCIIIKDDDREDIIATVSFIDKKGIDTKYKVYIRGFNNN</sequence>
<dbReference type="InterPro" id="IPR007109">
    <property type="entry name" value="Brix"/>
</dbReference>
<accession>A0A328Q2Z2</accession>
<dbReference type="Proteomes" id="UP000248557">
    <property type="component" value="Unassembled WGS sequence"/>
</dbReference>
<dbReference type="SUPFAM" id="SSF52954">
    <property type="entry name" value="Class II aaRS ABD-related"/>
    <property type="match status" value="1"/>
</dbReference>
<dbReference type="RefSeq" id="WP_011406830.1">
    <property type="nucleotide sequence ID" value="NZ_CATZNA010000024.1"/>
</dbReference>
<dbReference type="Gene3D" id="3.40.50.10480">
    <property type="entry name" value="Probable brix-domain ribosomal biogenesis protein"/>
    <property type="match status" value="1"/>
</dbReference>
<organism evidence="4 5">
    <name type="scientific">Methanosphaera stadtmanae</name>
    <dbReference type="NCBI Taxonomy" id="2317"/>
    <lineage>
        <taxon>Archaea</taxon>
        <taxon>Methanobacteriati</taxon>
        <taxon>Methanobacteriota</taxon>
        <taxon>Methanomada group</taxon>
        <taxon>Methanobacteria</taxon>
        <taxon>Methanobacteriales</taxon>
        <taxon>Methanobacteriaceae</taxon>
        <taxon>Methanosphaera</taxon>
    </lineage>
</organism>
<comment type="caution">
    <text evidence="4">The sequence shown here is derived from an EMBL/GenBank/DDBJ whole genome shotgun (WGS) entry which is preliminary data.</text>
</comment>
<evidence type="ECO:0000256" key="1">
    <source>
        <dbReference type="ARBA" id="ARBA00022517"/>
    </source>
</evidence>
<dbReference type="PROSITE" id="PS50833">
    <property type="entry name" value="BRIX"/>
    <property type="match status" value="1"/>
</dbReference>
<reference evidence="4 5" key="1">
    <citation type="submission" date="2017-05" db="EMBL/GenBank/DDBJ databases">
        <title>Host range expansion of the Methanosphaera genus to humans and monogastric animals involves recent and extensive reduction in genome content.</title>
        <authorList>
            <person name="Hoedt E.C."/>
            <person name="Volmer J.G."/>
            <person name="Parks D.H."/>
            <person name="Rosewarne C.P."/>
            <person name="Denman S.E."/>
            <person name="Mcsweeney C.S."/>
            <person name="O Cuiv P."/>
            <person name="Hugenholtz P."/>
            <person name="Tyson G.W."/>
            <person name="Morrison M."/>
        </authorList>
    </citation>
    <scope>NUCLEOTIDE SEQUENCE [LARGE SCALE GENOMIC DNA]</scope>
    <source>
        <strain evidence="4 5">PA5</strain>
    </source>
</reference>